<protein>
    <recommendedName>
        <fullName evidence="4">Vesicle transport protein GOT1B</fullName>
    </recommendedName>
</protein>
<feature type="transmembrane region" description="Helical" evidence="1">
    <location>
        <begin position="12"/>
        <end position="31"/>
    </location>
</feature>
<keyword evidence="1" id="KW-1133">Transmembrane helix</keyword>
<dbReference type="GO" id="GO:0006888">
    <property type="term" value="P:endoplasmic reticulum to Golgi vesicle-mediated transport"/>
    <property type="evidence" value="ECO:0007669"/>
    <property type="project" value="InterPro"/>
</dbReference>
<dbReference type="GO" id="GO:0016020">
    <property type="term" value="C:membrane"/>
    <property type="evidence" value="ECO:0007669"/>
    <property type="project" value="TreeGrafter"/>
</dbReference>
<feature type="transmembrane region" description="Helical" evidence="1">
    <location>
        <begin position="43"/>
        <end position="68"/>
    </location>
</feature>
<proteinExistence type="predicted"/>
<evidence type="ECO:0008006" key="4">
    <source>
        <dbReference type="Google" id="ProtNLM"/>
    </source>
</evidence>
<name>A0A814GH61_ADIRI</name>
<dbReference type="GO" id="GO:0005783">
    <property type="term" value="C:endoplasmic reticulum"/>
    <property type="evidence" value="ECO:0007669"/>
    <property type="project" value="TreeGrafter"/>
</dbReference>
<keyword evidence="1" id="KW-0472">Membrane</keyword>
<dbReference type="EMBL" id="CAJNOJ010000060">
    <property type="protein sequence ID" value="CAF0996243.1"/>
    <property type="molecule type" value="Genomic_DNA"/>
</dbReference>
<evidence type="ECO:0000313" key="3">
    <source>
        <dbReference type="Proteomes" id="UP000663852"/>
    </source>
</evidence>
<dbReference type="OrthoDB" id="204784at2759"/>
<evidence type="ECO:0000256" key="1">
    <source>
        <dbReference type="SAM" id="Phobius"/>
    </source>
</evidence>
<evidence type="ECO:0000313" key="2">
    <source>
        <dbReference type="EMBL" id="CAF0996243.1"/>
    </source>
</evidence>
<dbReference type="Proteomes" id="UP000663852">
    <property type="component" value="Unassembled WGS sequence"/>
</dbReference>
<dbReference type="AlphaFoldDB" id="A0A814GH61"/>
<gene>
    <name evidence="2" type="ORF">EDS130_LOCUS14646</name>
</gene>
<dbReference type="PANTHER" id="PTHR21493">
    <property type="entry name" value="CGI-141-RELATED/LIPASE CONTAINING PROTEIN"/>
    <property type="match status" value="1"/>
</dbReference>
<dbReference type="PANTHER" id="PTHR21493:SF9">
    <property type="entry name" value="GOLGI TRANSPORT PROTEIN 1-RELATED"/>
    <property type="match status" value="1"/>
</dbReference>
<reference evidence="2" key="1">
    <citation type="submission" date="2021-02" db="EMBL/GenBank/DDBJ databases">
        <authorList>
            <person name="Nowell W R."/>
        </authorList>
    </citation>
    <scope>NUCLEOTIDE SEQUENCE</scope>
</reference>
<dbReference type="GO" id="GO:0042147">
    <property type="term" value="P:retrograde transport, endosome to Golgi"/>
    <property type="evidence" value="ECO:0007669"/>
    <property type="project" value="InterPro"/>
</dbReference>
<keyword evidence="1" id="KW-0812">Transmembrane</keyword>
<dbReference type="InterPro" id="IPR045176">
    <property type="entry name" value="Got1"/>
</dbReference>
<dbReference type="GO" id="GO:0005829">
    <property type="term" value="C:cytosol"/>
    <property type="evidence" value="ECO:0007669"/>
    <property type="project" value="GOC"/>
</dbReference>
<organism evidence="2 3">
    <name type="scientific">Adineta ricciae</name>
    <name type="common">Rotifer</name>
    <dbReference type="NCBI Taxonomy" id="249248"/>
    <lineage>
        <taxon>Eukaryota</taxon>
        <taxon>Metazoa</taxon>
        <taxon>Spiralia</taxon>
        <taxon>Gnathifera</taxon>
        <taxon>Rotifera</taxon>
        <taxon>Eurotatoria</taxon>
        <taxon>Bdelloidea</taxon>
        <taxon>Adinetida</taxon>
        <taxon>Adinetidae</taxon>
        <taxon>Adineta</taxon>
    </lineage>
</organism>
<sequence length="121" mass="13173">MPIQLSDFQKIGLGLSIFGVGFIFLGMIMLFDKGLLAVGNILFLAGLIKATALFFGGIAIVLLGWPLIGMIVEVYGFFLLFGGFIPIAINFLRRLPIIGSLLLLPGIRQVVDRLCETRSMV</sequence>
<comment type="caution">
    <text evidence="2">The sequence shown here is derived from an EMBL/GenBank/DDBJ whole genome shotgun (WGS) entry which is preliminary data.</text>
</comment>
<accession>A0A814GH61</accession>
<feature type="transmembrane region" description="Helical" evidence="1">
    <location>
        <begin position="74"/>
        <end position="92"/>
    </location>
</feature>